<sequence>MCHTLRWPRELRDPGDLTSPVPTTDRELELAEMLISEMIGVEVEDLHDEYAAALEVFVGTLAAGGHALPPPELAPLEDLMAALEASVQRARQTQNAT</sequence>
<keyword evidence="4" id="KW-1185">Reference proteome</keyword>
<organism evidence="3 4">
    <name type="scientific">Streptomyces albospinus</name>
    <dbReference type="NCBI Taxonomy" id="285515"/>
    <lineage>
        <taxon>Bacteria</taxon>
        <taxon>Bacillati</taxon>
        <taxon>Actinomycetota</taxon>
        <taxon>Actinomycetes</taxon>
        <taxon>Kitasatosporales</taxon>
        <taxon>Streptomycetaceae</taxon>
        <taxon>Streptomyces</taxon>
    </lineage>
</organism>
<accession>A0ABQ2VN72</accession>
<keyword evidence="1" id="KW-0233">DNA recombination</keyword>
<feature type="region of interest" description="Disordered" evidence="2">
    <location>
        <begin position="1"/>
        <end position="24"/>
    </location>
</feature>
<evidence type="ECO:0000256" key="2">
    <source>
        <dbReference type="SAM" id="MobiDB-lite"/>
    </source>
</evidence>
<dbReference type="Proteomes" id="UP000654471">
    <property type="component" value="Unassembled WGS sequence"/>
</dbReference>
<protein>
    <submittedName>
        <fullName evidence="3">Uncharacterized protein</fullName>
    </submittedName>
</protein>
<reference evidence="4" key="1">
    <citation type="journal article" date="2019" name="Int. J. Syst. Evol. Microbiol.">
        <title>The Global Catalogue of Microorganisms (GCM) 10K type strain sequencing project: providing services to taxonomists for standard genome sequencing and annotation.</title>
        <authorList>
            <consortium name="The Broad Institute Genomics Platform"/>
            <consortium name="The Broad Institute Genome Sequencing Center for Infectious Disease"/>
            <person name="Wu L."/>
            <person name="Ma J."/>
        </authorList>
    </citation>
    <scope>NUCLEOTIDE SEQUENCE [LARGE SCALE GENOMIC DNA]</scope>
    <source>
        <strain evidence="4">JCM 3399</strain>
    </source>
</reference>
<comment type="caution">
    <text evidence="3">The sequence shown here is derived from an EMBL/GenBank/DDBJ whole genome shotgun (WGS) entry which is preliminary data.</text>
</comment>
<dbReference type="InterPro" id="IPR009187">
    <property type="entry name" value="Prok_Ku"/>
</dbReference>
<proteinExistence type="predicted"/>
<dbReference type="PANTHER" id="PTHR41251:SF1">
    <property type="entry name" value="NON-HOMOLOGOUS END JOINING PROTEIN KU"/>
    <property type="match status" value="1"/>
</dbReference>
<dbReference type="EMBL" id="BMRP01000068">
    <property type="protein sequence ID" value="GGV00768.1"/>
    <property type="molecule type" value="Genomic_DNA"/>
</dbReference>
<gene>
    <name evidence="3" type="ORF">GCM10010211_80080</name>
</gene>
<evidence type="ECO:0000256" key="1">
    <source>
        <dbReference type="ARBA" id="ARBA00023172"/>
    </source>
</evidence>
<dbReference type="PANTHER" id="PTHR41251">
    <property type="entry name" value="NON-HOMOLOGOUS END JOINING PROTEIN KU"/>
    <property type="match status" value="1"/>
</dbReference>
<name>A0ABQ2VN72_9ACTN</name>
<evidence type="ECO:0000313" key="4">
    <source>
        <dbReference type="Proteomes" id="UP000654471"/>
    </source>
</evidence>
<evidence type="ECO:0000313" key="3">
    <source>
        <dbReference type="EMBL" id="GGV00768.1"/>
    </source>
</evidence>